<keyword evidence="8" id="KW-1185">Reference proteome</keyword>
<comment type="caution">
    <text evidence="7">The sequence shown here is derived from an EMBL/GenBank/DDBJ whole genome shotgun (WGS) entry which is preliminary data.</text>
</comment>
<sequence length="199" mass="20793">MSLTDCLLLVGIMLPLAAMPSTSVALVVTRSATAGRRQGVRVTAGIVCADLLFVMLALLGMTMLAGLLGAFFTAVKYLAGAYLIWLGICLLRQSRASTSAGQHPAGDFLAGLLVTLGDIKAIFFYASLLPTLVDLTRLTATDIFIILALTTLTVGGVKLGYVWAASRLHDRLAARLTSAPRRLGGGLMIGCGSVLILKA</sequence>
<evidence type="ECO:0000256" key="5">
    <source>
        <dbReference type="ARBA" id="ARBA00023136"/>
    </source>
</evidence>
<dbReference type="OrthoDB" id="9804822at2"/>
<dbReference type="PANTHER" id="PTHR30086:SF20">
    <property type="entry name" value="ARGININE EXPORTER PROTEIN ARGO-RELATED"/>
    <property type="match status" value="1"/>
</dbReference>
<dbReference type="Proteomes" id="UP000010164">
    <property type="component" value="Unassembled WGS sequence"/>
</dbReference>
<dbReference type="RefSeq" id="WP_008927430.1">
    <property type="nucleotide sequence ID" value="NZ_AMRJ01000001.1"/>
</dbReference>
<accession>L0WIS2</accession>
<comment type="subcellular location">
    <subcellularLocation>
        <location evidence="1">Cell membrane</location>
        <topology evidence="1">Multi-pass membrane protein</topology>
    </subcellularLocation>
</comment>
<proteinExistence type="predicted"/>
<dbReference type="GO" id="GO:0005886">
    <property type="term" value="C:plasma membrane"/>
    <property type="evidence" value="ECO:0007669"/>
    <property type="project" value="UniProtKB-SubCell"/>
</dbReference>
<keyword evidence="4 6" id="KW-1133">Transmembrane helix</keyword>
<keyword evidence="2" id="KW-1003">Cell membrane</keyword>
<evidence type="ECO:0000313" key="7">
    <source>
        <dbReference type="EMBL" id="EKF76067.1"/>
    </source>
</evidence>
<feature type="transmembrane region" description="Helical" evidence="6">
    <location>
        <begin position="41"/>
        <end position="60"/>
    </location>
</feature>
<evidence type="ECO:0000256" key="1">
    <source>
        <dbReference type="ARBA" id="ARBA00004651"/>
    </source>
</evidence>
<organism evidence="7 8">
    <name type="scientific">Alcanivorax hongdengensis A-11-3</name>
    <dbReference type="NCBI Taxonomy" id="1177179"/>
    <lineage>
        <taxon>Bacteria</taxon>
        <taxon>Pseudomonadati</taxon>
        <taxon>Pseudomonadota</taxon>
        <taxon>Gammaproteobacteria</taxon>
        <taxon>Oceanospirillales</taxon>
        <taxon>Alcanivoracaceae</taxon>
        <taxon>Alcanivorax</taxon>
    </lineage>
</organism>
<feature type="transmembrane region" description="Helical" evidence="6">
    <location>
        <begin position="143"/>
        <end position="164"/>
    </location>
</feature>
<evidence type="ECO:0000256" key="2">
    <source>
        <dbReference type="ARBA" id="ARBA00022475"/>
    </source>
</evidence>
<evidence type="ECO:0000256" key="3">
    <source>
        <dbReference type="ARBA" id="ARBA00022692"/>
    </source>
</evidence>
<evidence type="ECO:0000313" key="8">
    <source>
        <dbReference type="Proteomes" id="UP000010164"/>
    </source>
</evidence>
<dbReference type="AlphaFoldDB" id="L0WIS2"/>
<evidence type="ECO:0000256" key="6">
    <source>
        <dbReference type="SAM" id="Phobius"/>
    </source>
</evidence>
<dbReference type="Pfam" id="PF01810">
    <property type="entry name" value="LysE"/>
    <property type="match status" value="1"/>
</dbReference>
<feature type="transmembrane region" description="Helical" evidence="6">
    <location>
        <begin position="108"/>
        <end position="131"/>
    </location>
</feature>
<keyword evidence="3 6" id="KW-0812">Transmembrane</keyword>
<feature type="transmembrane region" description="Helical" evidence="6">
    <location>
        <begin position="67"/>
        <end position="88"/>
    </location>
</feature>
<evidence type="ECO:0000256" key="4">
    <source>
        <dbReference type="ARBA" id="ARBA00022989"/>
    </source>
</evidence>
<protein>
    <submittedName>
        <fullName evidence="7">Threonine efflux protein</fullName>
    </submittedName>
</protein>
<dbReference type="GO" id="GO:0015171">
    <property type="term" value="F:amino acid transmembrane transporter activity"/>
    <property type="evidence" value="ECO:0007669"/>
    <property type="project" value="TreeGrafter"/>
</dbReference>
<dbReference type="PATRIC" id="fig|1177179.3.peg.232"/>
<dbReference type="STRING" id="1177179.A11A3_01195"/>
<dbReference type="PANTHER" id="PTHR30086">
    <property type="entry name" value="ARGININE EXPORTER PROTEIN ARGO"/>
    <property type="match status" value="1"/>
</dbReference>
<gene>
    <name evidence="7" type="ORF">A11A3_01195</name>
</gene>
<dbReference type="EMBL" id="AMRJ01000001">
    <property type="protein sequence ID" value="EKF76067.1"/>
    <property type="molecule type" value="Genomic_DNA"/>
</dbReference>
<name>L0WIS2_9GAMM</name>
<dbReference type="InterPro" id="IPR001123">
    <property type="entry name" value="LeuE-type"/>
</dbReference>
<keyword evidence="5 6" id="KW-0472">Membrane</keyword>
<reference evidence="7 8" key="1">
    <citation type="journal article" date="2012" name="J. Bacteriol.">
        <title>Genome Sequence of the Alkane-Degrading Bacterium Alcanivorax hongdengensis Type Strain A-11-3.</title>
        <authorList>
            <person name="Lai Q."/>
            <person name="Shao Z."/>
        </authorList>
    </citation>
    <scope>NUCLEOTIDE SEQUENCE [LARGE SCALE GENOMIC DNA]</scope>
    <source>
        <strain evidence="7 8">A-11-3</strain>
    </source>
</reference>
<dbReference type="eggNOG" id="COG1280">
    <property type="taxonomic scope" value="Bacteria"/>
</dbReference>